<evidence type="ECO:0000256" key="8">
    <source>
        <dbReference type="ARBA" id="ARBA00022723"/>
    </source>
</evidence>
<keyword evidence="12 19" id="KW-1015">Disulfide bond</keyword>
<organism evidence="22 23">
    <name type="scientific">Saponaria officinalis</name>
    <name type="common">Common soapwort</name>
    <name type="synonym">Lychnis saponaria</name>
    <dbReference type="NCBI Taxonomy" id="3572"/>
    <lineage>
        <taxon>Eukaryota</taxon>
        <taxon>Viridiplantae</taxon>
        <taxon>Streptophyta</taxon>
        <taxon>Embryophyta</taxon>
        <taxon>Tracheophyta</taxon>
        <taxon>Spermatophyta</taxon>
        <taxon>Magnoliopsida</taxon>
        <taxon>eudicotyledons</taxon>
        <taxon>Gunneridae</taxon>
        <taxon>Pentapetalae</taxon>
        <taxon>Caryophyllales</taxon>
        <taxon>Caryophyllaceae</taxon>
        <taxon>Caryophylleae</taxon>
        <taxon>Saponaria</taxon>
    </lineage>
</organism>
<protein>
    <recommendedName>
        <fullName evidence="4 20">Peroxidase</fullName>
        <ecNumber evidence="4 20">1.11.1.7</ecNumber>
    </recommendedName>
</protein>
<comment type="cofactor">
    <cofactor evidence="17 20">
        <name>heme b</name>
        <dbReference type="ChEBI" id="CHEBI:60344"/>
    </cofactor>
    <text evidence="17 20">Binds 1 heme b (iron(II)-protoporphyrin IX) group per subunit.</text>
</comment>
<keyword evidence="20" id="KW-0732">Signal</keyword>
<dbReference type="GO" id="GO:0140825">
    <property type="term" value="F:lactoperoxidase activity"/>
    <property type="evidence" value="ECO:0007669"/>
    <property type="project" value="UniProtKB-EC"/>
</dbReference>
<evidence type="ECO:0000256" key="20">
    <source>
        <dbReference type="RuleBase" id="RU362060"/>
    </source>
</evidence>
<dbReference type="PANTHER" id="PTHR31235">
    <property type="entry name" value="PEROXIDASE 25-RELATED"/>
    <property type="match status" value="1"/>
</dbReference>
<keyword evidence="13" id="KW-0325">Glycoprotein</keyword>
<keyword evidence="23" id="KW-1185">Reference proteome</keyword>
<dbReference type="InterPro" id="IPR000823">
    <property type="entry name" value="Peroxidase_pln"/>
</dbReference>
<evidence type="ECO:0000256" key="17">
    <source>
        <dbReference type="PIRSR" id="PIRSR600823-3"/>
    </source>
</evidence>
<reference evidence="22" key="1">
    <citation type="submission" date="2024-03" db="EMBL/GenBank/DDBJ databases">
        <title>WGS assembly of Saponaria officinalis var. Norfolk2.</title>
        <authorList>
            <person name="Jenkins J."/>
            <person name="Shu S."/>
            <person name="Grimwood J."/>
            <person name="Barry K."/>
            <person name="Goodstein D."/>
            <person name="Schmutz J."/>
            <person name="Leebens-Mack J."/>
            <person name="Osbourn A."/>
        </authorList>
    </citation>
    <scope>NUCLEOTIDE SEQUENCE [LARGE SCALE GENOMIC DNA]</scope>
    <source>
        <strain evidence="22">JIC</strain>
    </source>
</reference>
<dbReference type="InterPro" id="IPR033905">
    <property type="entry name" value="Secretory_peroxidase"/>
</dbReference>
<dbReference type="PROSITE" id="PS50873">
    <property type="entry name" value="PEROXIDASE_4"/>
    <property type="match status" value="1"/>
</dbReference>
<evidence type="ECO:0000256" key="3">
    <source>
        <dbReference type="ARBA" id="ARBA00006873"/>
    </source>
</evidence>
<dbReference type="Pfam" id="PF00141">
    <property type="entry name" value="peroxidase"/>
    <property type="match status" value="1"/>
</dbReference>
<evidence type="ECO:0000256" key="9">
    <source>
        <dbReference type="ARBA" id="ARBA00022837"/>
    </source>
</evidence>
<evidence type="ECO:0000256" key="10">
    <source>
        <dbReference type="ARBA" id="ARBA00023002"/>
    </source>
</evidence>
<sequence>MMKQLILLITILLFFLCSKHVEGTLQVGFYSDKCVLAEEIIRSEVVRAFVNDKGIAPGLVRLHFHDCFVRGCDGSILIDSTSTNLAEKDVSPNGITLRGLEVIDNAKARLEGACKGVVSCADILAFAARDAIILTGGLYWDVPAGRRDGRISRASETVVIPSPSFSLDQITQSFAEKGLTQHDMVTLLGAHTIGRSHCAFLTSRLYNFNSTMSQDPKLNPILALLLRRQCPRDWQGKVSSTDVVPMNLTPFFMDPSYYANLLLHNGLFTSDQALLDSQKTSQQVAFYAAQGLAWQADFVQAMTKMSQIQVLTGTQGEIRANCRVINP</sequence>
<keyword evidence="11 17" id="KW-0408">Iron</keyword>
<dbReference type="SUPFAM" id="SSF48113">
    <property type="entry name" value="Heme-dependent peroxidases"/>
    <property type="match status" value="1"/>
</dbReference>
<evidence type="ECO:0000256" key="4">
    <source>
        <dbReference type="ARBA" id="ARBA00012313"/>
    </source>
</evidence>
<comment type="catalytic activity">
    <reaction evidence="1 20">
        <text>2 a phenolic donor + H2O2 = 2 a phenolic radical donor + 2 H2O</text>
        <dbReference type="Rhea" id="RHEA:56136"/>
        <dbReference type="ChEBI" id="CHEBI:15377"/>
        <dbReference type="ChEBI" id="CHEBI:16240"/>
        <dbReference type="ChEBI" id="CHEBI:139520"/>
        <dbReference type="ChEBI" id="CHEBI:139521"/>
        <dbReference type="EC" id="1.11.1.7"/>
    </reaction>
</comment>
<evidence type="ECO:0000313" key="22">
    <source>
        <dbReference type="EMBL" id="KAK9724191.1"/>
    </source>
</evidence>
<feature type="binding site" evidence="17">
    <location>
        <position position="192"/>
    </location>
    <ligand>
        <name>Ca(2+)</name>
        <dbReference type="ChEBI" id="CHEBI:29108"/>
        <label>2</label>
    </ligand>
</feature>
<dbReference type="PRINTS" id="PR00461">
    <property type="entry name" value="PLPEROXIDASE"/>
</dbReference>
<feature type="binding site" evidence="17">
    <location>
        <position position="66"/>
    </location>
    <ligand>
        <name>Ca(2+)</name>
        <dbReference type="ChEBI" id="CHEBI:29108"/>
        <label>1</label>
    </ligand>
</feature>
<evidence type="ECO:0000256" key="6">
    <source>
        <dbReference type="ARBA" id="ARBA00022559"/>
    </source>
</evidence>
<feature type="active site" description="Proton acceptor" evidence="15">
    <location>
        <position position="65"/>
    </location>
</feature>
<evidence type="ECO:0000256" key="12">
    <source>
        <dbReference type="ARBA" id="ARBA00023157"/>
    </source>
</evidence>
<feature type="binding site" evidence="17">
    <location>
        <position position="87"/>
    </location>
    <ligand>
        <name>Ca(2+)</name>
        <dbReference type="ChEBI" id="CHEBI:29108"/>
        <label>1</label>
    </ligand>
</feature>
<gene>
    <name evidence="22" type="ORF">RND81_05G054500</name>
</gene>
<evidence type="ECO:0000256" key="7">
    <source>
        <dbReference type="ARBA" id="ARBA00022617"/>
    </source>
</evidence>
<feature type="binding site" evidence="17">
    <location>
        <position position="249"/>
    </location>
    <ligand>
        <name>Ca(2+)</name>
        <dbReference type="ChEBI" id="CHEBI:29108"/>
        <label>2</label>
    </ligand>
</feature>
<comment type="similarity">
    <text evidence="20">Belongs to the peroxidase family. Classical plant (class III) peroxidase subfamily.</text>
</comment>
<evidence type="ECO:0000256" key="1">
    <source>
        <dbReference type="ARBA" id="ARBA00000189"/>
    </source>
</evidence>
<dbReference type="GO" id="GO:0042744">
    <property type="term" value="P:hydrogen peroxide catabolic process"/>
    <property type="evidence" value="ECO:0007669"/>
    <property type="project" value="UniProtKB-KW"/>
</dbReference>
<feature type="site" description="Transition state stabilizer" evidence="18">
    <location>
        <position position="61"/>
    </location>
</feature>
<feature type="disulfide bond" evidence="19">
    <location>
        <begin position="198"/>
        <end position="230"/>
    </location>
</feature>
<dbReference type="InterPro" id="IPR002016">
    <property type="entry name" value="Haem_peroxidase"/>
</dbReference>
<keyword evidence="7 20" id="KW-0349">Heme</keyword>
<feature type="binding site" evidence="16">
    <location>
        <position position="161"/>
    </location>
    <ligand>
        <name>substrate</name>
    </ligand>
</feature>
<dbReference type="GO" id="GO:0046872">
    <property type="term" value="F:metal ion binding"/>
    <property type="evidence" value="ECO:0007669"/>
    <property type="project" value="UniProtKB-UniRule"/>
</dbReference>
<evidence type="ECO:0000256" key="13">
    <source>
        <dbReference type="ARBA" id="ARBA00023180"/>
    </source>
</evidence>
<keyword evidence="9 17" id="KW-0106">Calcium</keyword>
<dbReference type="GO" id="GO:0020037">
    <property type="term" value="F:heme binding"/>
    <property type="evidence" value="ECO:0007669"/>
    <property type="project" value="UniProtKB-UniRule"/>
</dbReference>
<evidence type="ECO:0000256" key="16">
    <source>
        <dbReference type="PIRSR" id="PIRSR600823-2"/>
    </source>
</evidence>
<evidence type="ECO:0000256" key="14">
    <source>
        <dbReference type="ARBA" id="ARBA00023324"/>
    </source>
</evidence>
<feature type="disulfide bond" evidence="19">
    <location>
        <begin position="34"/>
        <end position="114"/>
    </location>
</feature>
<feature type="binding site" evidence="17">
    <location>
        <position position="73"/>
    </location>
    <ligand>
        <name>Ca(2+)</name>
        <dbReference type="ChEBI" id="CHEBI:29108"/>
        <label>1</label>
    </ligand>
</feature>
<dbReference type="PROSITE" id="PS00435">
    <property type="entry name" value="PEROXIDASE_1"/>
    <property type="match status" value="1"/>
</dbReference>
<feature type="disulfide bond" evidence="19">
    <location>
        <begin position="120"/>
        <end position="322"/>
    </location>
</feature>
<comment type="subcellular location">
    <subcellularLocation>
        <location evidence="20">Secreted</location>
    </subcellularLocation>
</comment>
<dbReference type="InterPro" id="IPR019794">
    <property type="entry name" value="Peroxidases_AS"/>
</dbReference>
<keyword evidence="14 20" id="KW-0376">Hydrogen peroxide</keyword>
<feature type="binding site" evidence="17">
    <location>
        <position position="254"/>
    </location>
    <ligand>
        <name>Ca(2+)</name>
        <dbReference type="ChEBI" id="CHEBI:29108"/>
        <label>2</label>
    </ligand>
</feature>
<comment type="function">
    <text evidence="2">Removal of H(2)O(2), oxidation of toxic reductants, biosynthesis and degradation of lignin, suberization, auxin catabolism, response to environmental stresses such as wounding, pathogen attack and oxidative stress. These functions might be dependent on each isozyme/isoform in each plant tissue.</text>
</comment>
<proteinExistence type="inferred from homology"/>
<feature type="signal peptide" evidence="20">
    <location>
        <begin position="1"/>
        <end position="23"/>
    </location>
</feature>
<keyword evidence="5 20" id="KW-0964">Secreted</keyword>
<comment type="cofactor">
    <cofactor evidence="17 20">
        <name>Ca(2+)</name>
        <dbReference type="ChEBI" id="CHEBI:29108"/>
    </cofactor>
    <text evidence="17 20">Binds 2 calcium ions per subunit.</text>
</comment>
<feature type="chain" id="PRO_5043105745" description="Peroxidase" evidence="20">
    <location>
        <begin position="24"/>
        <end position="327"/>
    </location>
</feature>
<keyword evidence="8 17" id="KW-0479">Metal-binding</keyword>
<evidence type="ECO:0000256" key="19">
    <source>
        <dbReference type="PIRSR" id="PIRSR600823-5"/>
    </source>
</evidence>
<dbReference type="PRINTS" id="PR00458">
    <property type="entry name" value="PEROXIDASE"/>
</dbReference>
<dbReference type="AlphaFoldDB" id="A0AAW1KY35"/>
<feature type="binding site" evidence="17">
    <location>
        <position position="69"/>
    </location>
    <ligand>
        <name>Ca(2+)</name>
        <dbReference type="ChEBI" id="CHEBI:29108"/>
        <label>1</label>
    </ligand>
</feature>
<comment type="similarity">
    <text evidence="3">Belongs to the peroxidase family. Ascorbate peroxidase subfamily.</text>
</comment>
<keyword evidence="10 20" id="KW-0560">Oxidoreductase</keyword>
<feature type="binding site" evidence="17">
    <location>
        <position position="75"/>
    </location>
    <ligand>
        <name>Ca(2+)</name>
        <dbReference type="ChEBI" id="CHEBI:29108"/>
        <label>1</label>
    </ligand>
</feature>
<dbReference type="CDD" id="cd00693">
    <property type="entry name" value="secretory_peroxidase"/>
    <property type="match status" value="1"/>
</dbReference>
<dbReference type="Gene3D" id="1.10.420.10">
    <property type="entry name" value="Peroxidase, domain 2"/>
    <property type="match status" value="1"/>
</dbReference>
<feature type="domain" description="Plant heme peroxidase family profile" evidence="21">
    <location>
        <begin position="24"/>
        <end position="326"/>
    </location>
</feature>
<name>A0AAW1KY35_SAPOF</name>
<evidence type="ECO:0000259" key="21">
    <source>
        <dbReference type="PROSITE" id="PS50873"/>
    </source>
</evidence>
<evidence type="ECO:0000256" key="18">
    <source>
        <dbReference type="PIRSR" id="PIRSR600823-4"/>
    </source>
</evidence>
<dbReference type="PROSITE" id="PS00436">
    <property type="entry name" value="PEROXIDASE_2"/>
    <property type="match status" value="1"/>
</dbReference>
<dbReference type="InterPro" id="IPR010255">
    <property type="entry name" value="Haem_peroxidase_sf"/>
</dbReference>
<dbReference type="Proteomes" id="UP001443914">
    <property type="component" value="Unassembled WGS sequence"/>
</dbReference>
<dbReference type="FunFam" id="1.10.520.10:FF:000008">
    <property type="entry name" value="Peroxidase"/>
    <property type="match status" value="1"/>
</dbReference>
<dbReference type="Gene3D" id="1.10.520.10">
    <property type="match status" value="1"/>
</dbReference>
<feature type="disulfide bond" evidence="19">
    <location>
        <begin position="67"/>
        <end position="72"/>
    </location>
</feature>
<dbReference type="GO" id="GO:0005576">
    <property type="term" value="C:extracellular region"/>
    <property type="evidence" value="ECO:0007669"/>
    <property type="project" value="UniProtKB-SubCell"/>
</dbReference>
<accession>A0AAW1KY35</accession>
<comment type="caution">
    <text evidence="22">The sequence shown here is derived from an EMBL/GenBank/DDBJ whole genome shotgun (WGS) entry which is preliminary data.</text>
</comment>
<dbReference type="EC" id="1.11.1.7" evidence="4 20"/>
<feature type="binding site" description="axial binding residue" evidence="17">
    <location>
        <position position="191"/>
    </location>
    <ligand>
        <name>heme b</name>
        <dbReference type="ChEBI" id="CHEBI:60344"/>
    </ligand>
    <ligandPart>
        <name>Fe</name>
        <dbReference type="ChEBI" id="CHEBI:18248"/>
    </ligandPart>
</feature>
<dbReference type="InterPro" id="IPR019793">
    <property type="entry name" value="Peroxidases_heam-ligand_BS"/>
</dbReference>
<dbReference type="EMBL" id="JBDFQZ010000005">
    <property type="protein sequence ID" value="KAK9724191.1"/>
    <property type="molecule type" value="Genomic_DNA"/>
</dbReference>
<evidence type="ECO:0000256" key="15">
    <source>
        <dbReference type="PIRSR" id="PIRSR600823-1"/>
    </source>
</evidence>
<dbReference type="GO" id="GO:0006979">
    <property type="term" value="P:response to oxidative stress"/>
    <property type="evidence" value="ECO:0007669"/>
    <property type="project" value="UniProtKB-UniRule"/>
</dbReference>
<evidence type="ECO:0000256" key="5">
    <source>
        <dbReference type="ARBA" id="ARBA00022525"/>
    </source>
</evidence>
<keyword evidence="6 20" id="KW-0575">Peroxidase</keyword>
<evidence type="ECO:0000256" key="11">
    <source>
        <dbReference type="ARBA" id="ARBA00023004"/>
    </source>
</evidence>
<evidence type="ECO:0000256" key="2">
    <source>
        <dbReference type="ARBA" id="ARBA00002322"/>
    </source>
</evidence>
<dbReference type="FunFam" id="1.10.420.10:FF:000006">
    <property type="entry name" value="Peroxidase"/>
    <property type="match status" value="1"/>
</dbReference>
<evidence type="ECO:0000313" key="23">
    <source>
        <dbReference type="Proteomes" id="UP001443914"/>
    </source>
</evidence>
<feature type="binding site" evidence="17">
    <location>
        <position position="71"/>
    </location>
    <ligand>
        <name>Ca(2+)</name>
        <dbReference type="ChEBI" id="CHEBI:29108"/>
        <label>1</label>
    </ligand>
</feature>